<dbReference type="GO" id="GO:0005739">
    <property type="term" value="C:mitochondrion"/>
    <property type="evidence" value="ECO:0007669"/>
    <property type="project" value="TreeGrafter"/>
</dbReference>
<dbReference type="RefSeq" id="XP_025381425.1">
    <property type="nucleotide sequence ID" value="XM_025518646.1"/>
</dbReference>
<organism evidence="6 7">
    <name type="scientific">Acaromyces ingoldii</name>
    <dbReference type="NCBI Taxonomy" id="215250"/>
    <lineage>
        <taxon>Eukaryota</taxon>
        <taxon>Fungi</taxon>
        <taxon>Dikarya</taxon>
        <taxon>Basidiomycota</taxon>
        <taxon>Ustilaginomycotina</taxon>
        <taxon>Exobasidiomycetes</taxon>
        <taxon>Exobasidiales</taxon>
        <taxon>Cryptobasidiaceae</taxon>
        <taxon>Acaromyces</taxon>
    </lineage>
</organism>
<dbReference type="NCBIfam" id="TIGR01308">
    <property type="entry name" value="rpmD_bact"/>
    <property type="match status" value="1"/>
</dbReference>
<dbReference type="PANTHER" id="PTHR15892">
    <property type="entry name" value="MITOCHONDRIAL RIBOSOMAL PROTEIN L30"/>
    <property type="match status" value="1"/>
</dbReference>
<dbReference type="Pfam" id="PF00327">
    <property type="entry name" value="Ribosomal_L30"/>
    <property type="match status" value="1"/>
</dbReference>
<dbReference type="AlphaFoldDB" id="A0A316YXQ6"/>
<dbReference type="SUPFAM" id="SSF55129">
    <property type="entry name" value="Ribosomal protein L30p/L7e"/>
    <property type="match status" value="1"/>
</dbReference>
<dbReference type="PANTHER" id="PTHR15892:SF2">
    <property type="entry name" value="LARGE RIBOSOMAL SUBUNIT PROTEIN UL30M"/>
    <property type="match status" value="1"/>
</dbReference>
<keyword evidence="3" id="KW-0687">Ribonucleoprotein</keyword>
<evidence type="ECO:0000313" key="6">
    <source>
        <dbReference type="EMBL" id="PWN94227.1"/>
    </source>
</evidence>
<dbReference type="GO" id="GO:0015934">
    <property type="term" value="C:large ribosomal subunit"/>
    <property type="evidence" value="ECO:0007669"/>
    <property type="project" value="InterPro"/>
</dbReference>
<evidence type="ECO:0000256" key="2">
    <source>
        <dbReference type="ARBA" id="ARBA00022980"/>
    </source>
</evidence>
<evidence type="ECO:0000256" key="3">
    <source>
        <dbReference type="ARBA" id="ARBA00023274"/>
    </source>
</evidence>
<dbReference type="Proteomes" id="UP000245768">
    <property type="component" value="Unassembled WGS sequence"/>
</dbReference>
<evidence type="ECO:0000256" key="1">
    <source>
        <dbReference type="ARBA" id="ARBA00007594"/>
    </source>
</evidence>
<reference evidence="6 7" key="1">
    <citation type="journal article" date="2018" name="Mol. Biol. Evol.">
        <title>Broad Genomic Sampling Reveals a Smut Pathogenic Ancestry of the Fungal Clade Ustilaginomycotina.</title>
        <authorList>
            <person name="Kijpornyongpan T."/>
            <person name="Mondo S.J."/>
            <person name="Barry K."/>
            <person name="Sandor L."/>
            <person name="Lee J."/>
            <person name="Lipzen A."/>
            <person name="Pangilinan J."/>
            <person name="LaButti K."/>
            <person name="Hainaut M."/>
            <person name="Henrissat B."/>
            <person name="Grigoriev I.V."/>
            <person name="Spatafora J.W."/>
            <person name="Aime M.C."/>
        </authorList>
    </citation>
    <scope>NUCLEOTIDE SEQUENCE [LARGE SCALE GENOMIC DNA]</scope>
    <source>
        <strain evidence="6 7">MCA 4198</strain>
    </source>
</reference>
<dbReference type="GO" id="GO:0003735">
    <property type="term" value="F:structural constituent of ribosome"/>
    <property type="evidence" value="ECO:0007669"/>
    <property type="project" value="InterPro"/>
</dbReference>
<name>A0A316YXQ6_9BASI</name>
<evidence type="ECO:0000313" key="7">
    <source>
        <dbReference type="Proteomes" id="UP000245768"/>
    </source>
</evidence>
<dbReference type="GO" id="GO:0006412">
    <property type="term" value="P:translation"/>
    <property type="evidence" value="ECO:0007669"/>
    <property type="project" value="InterPro"/>
</dbReference>
<dbReference type="InParanoid" id="A0A316YXQ6"/>
<sequence length="158" mass="17192">MSTAAEQQVQQQAAAQAKVPTTHYRITLRRSAIGLPEKTTKILKALGLRKRLQSVYRPQRGDMAGAILAVKELVHVENVRRLDGGLEEAAKAQAEAHLLRDEDAVWVNGLGEVVDWGGKRARKAPRGYKVVANVANEVRHAEIVGAANDSLNGSVNQQ</sequence>
<dbReference type="STRING" id="215250.A0A316YXQ6"/>
<keyword evidence="2" id="KW-0689">Ribosomal protein</keyword>
<proteinExistence type="inferred from homology"/>
<evidence type="ECO:0000259" key="5">
    <source>
        <dbReference type="Pfam" id="PF00327"/>
    </source>
</evidence>
<feature type="domain" description="Large ribosomal subunit protein uL30-like ferredoxin-like fold" evidence="5">
    <location>
        <begin position="24"/>
        <end position="74"/>
    </location>
</feature>
<dbReference type="InterPro" id="IPR005996">
    <property type="entry name" value="Ribosomal_uL30_bac-type"/>
</dbReference>
<dbReference type="EMBL" id="KZ819634">
    <property type="protein sequence ID" value="PWN94227.1"/>
    <property type="molecule type" value="Genomic_DNA"/>
</dbReference>
<protein>
    <recommendedName>
        <fullName evidence="4">Large ribosomal subunit protein uL30m</fullName>
    </recommendedName>
</protein>
<dbReference type="CDD" id="cd01658">
    <property type="entry name" value="Ribosomal_L30"/>
    <property type="match status" value="1"/>
</dbReference>
<accession>A0A316YXQ6</accession>
<dbReference type="InterPro" id="IPR016082">
    <property type="entry name" value="Ribosomal_uL30_ferredoxin-like"/>
</dbReference>
<gene>
    <name evidence="6" type="ORF">FA10DRAFT_225521</name>
</gene>
<dbReference type="Gene3D" id="3.30.1390.20">
    <property type="entry name" value="Ribosomal protein L30, ferredoxin-like fold domain"/>
    <property type="match status" value="1"/>
</dbReference>
<dbReference type="InterPro" id="IPR036919">
    <property type="entry name" value="Ribo_uL30_ferredoxin-like_sf"/>
</dbReference>
<comment type="similarity">
    <text evidence="1">Belongs to the universal ribosomal protein uL30 family.</text>
</comment>
<dbReference type="GeneID" id="37040562"/>
<keyword evidence="7" id="KW-1185">Reference proteome</keyword>
<dbReference type="OrthoDB" id="509901at2759"/>
<evidence type="ECO:0000256" key="4">
    <source>
        <dbReference type="ARBA" id="ARBA00035281"/>
    </source>
</evidence>